<dbReference type="InterPro" id="IPR036908">
    <property type="entry name" value="RlpA-like_sf"/>
</dbReference>
<dbReference type="KEGG" id="dru:Desru_0124"/>
<dbReference type="Pfam" id="PF03990">
    <property type="entry name" value="DUF348"/>
    <property type="match status" value="1"/>
</dbReference>
<dbReference type="GO" id="GO:0009254">
    <property type="term" value="P:peptidoglycan turnover"/>
    <property type="evidence" value="ECO:0007669"/>
    <property type="project" value="InterPro"/>
</dbReference>
<dbReference type="Pfam" id="PF07501">
    <property type="entry name" value="G5"/>
    <property type="match status" value="1"/>
</dbReference>
<protein>
    <submittedName>
        <fullName evidence="3">3D domain-containing protein</fullName>
    </submittedName>
</protein>
<accession>F6DLY2</accession>
<dbReference type="InterPro" id="IPR011098">
    <property type="entry name" value="G5_dom"/>
</dbReference>
<evidence type="ECO:0000259" key="2">
    <source>
        <dbReference type="PROSITE" id="PS51109"/>
    </source>
</evidence>
<dbReference type="RefSeq" id="WP_013840207.1">
    <property type="nucleotide sequence ID" value="NC_015589.1"/>
</dbReference>
<proteinExistence type="predicted"/>
<dbReference type="Gene3D" id="2.40.40.10">
    <property type="entry name" value="RlpA-like domain"/>
    <property type="match status" value="1"/>
</dbReference>
<gene>
    <name evidence="3" type="ordered locus">Desru_0124</name>
</gene>
<dbReference type="CDD" id="cd22786">
    <property type="entry name" value="DPBB_YuiC-like"/>
    <property type="match status" value="1"/>
</dbReference>
<reference evidence="3 4" key="2">
    <citation type="journal article" date="2012" name="Stand. Genomic Sci.">
        <title>Complete genome sequence of the sulfate-reducing firmicute Desulfotomaculum ruminis type strain (DL(T)).</title>
        <authorList>
            <person name="Spring S."/>
            <person name="Visser M."/>
            <person name="Lu M."/>
            <person name="Copeland A."/>
            <person name="Lapidus A."/>
            <person name="Lucas S."/>
            <person name="Cheng J.F."/>
            <person name="Han C."/>
            <person name="Tapia R."/>
            <person name="Goodwin L.A."/>
            <person name="Pitluck S."/>
            <person name="Ivanova N."/>
            <person name="Land M."/>
            <person name="Hauser L."/>
            <person name="Larimer F."/>
            <person name="Rohde M."/>
            <person name="Goker M."/>
            <person name="Detter J.C."/>
            <person name="Kyrpides N.C."/>
            <person name="Woyke T."/>
            <person name="Schaap P.J."/>
            <person name="Plugge C.M."/>
            <person name="Muyzer G."/>
            <person name="Kuever J."/>
            <person name="Pereira I.A."/>
            <person name="Parshina S.N."/>
            <person name="Bernier-Latmani R."/>
            <person name="Stams A.J."/>
            <person name="Klenk H.P."/>
        </authorList>
    </citation>
    <scope>NUCLEOTIDE SEQUENCE [LARGE SCALE GENOMIC DNA]</scope>
    <source>
        <strain evidence="4">ATCC 23193 / DSM 2154 / NCIB 8452 / DL</strain>
    </source>
</reference>
<dbReference type="InterPro" id="IPR007137">
    <property type="entry name" value="DUF348"/>
</dbReference>
<evidence type="ECO:0000256" key="1">
    <source>
        <dbReference type="ARBA" id="ARBA00022729"/>
    </source>
</evidence>
<feature type="domain" description="G5" evidence="2">
    <location>
        <begin position="89"/>
        <end position="169"/>
    </location>
</feature>
<dbReference type="eggNOG" id="COG3584">
    <property type="taxonomic scope" value="Bacteria"/>
</dbReference>
<dbReference type="GO" id="GO:0019867">
    <property type="term" value="C:outer membrane"/>
    <property type="evidence" value="ECO:0007669"/>
    <property type="project" value="InterPro"/>
</dbReference>
<keyword evidence="4" id="KW-1185">Reference proteome</keyword>
<dbReference type="Gene3D" id="2.20.230.10">
    <property type="entry name" value="Resuscitation-promoting factor rpfb"/>
    <property type="match status" value="1"/>
</dbReference>
<dbReference type="AlphaFoldDB" id="F6DLY2"/>
<dbReference type="STRING" id="696281.Desru_0124"/>
<reference evidence="4" key="1">
    <citation type="submission" date="2011-05" db="EMBL/GenBank/DDBJ databases">
        <title>Complete sequence of Desulfotomaculum ruminis DSM 2154.</title>
        <authorList>
            <person name="Lucas S."/>
            <person name="Copeland A."/>
            <person name="Lapidus A."/>
            <person name="Cheng J.-F."/>
            <person name="Goodwin L."/>
            <person name="Pitluck S."/>
            <person name="Lu M."/>
            <person name="Detter J.C."/>
            <person name="Han C."/>
            <person name="Tapia R."/>
            <person name="Land M."/>
            <person name="Hauser L."/>
            <person name="Kyrpides N."/>
            <person name="Ivanova N."/>
            <person name="Mikhailova N."/>
            <person name="Pagani I."/>
            <person name="Stams A.J.M."/>
            <person name="Plugge C.M."/>
            <person name="Muyzer G."/>
            <person name="Kuever J."/>
            <person name="Parshina S.N."/>
            <person name="Ivanova A.E."/>
            <person name="Nazina T.N."/>
            <person name="Brambilla E."/>
            <person name="Spring S."/>
            <person name="Klenk H.-P."/>
            <person name="Woyke T."/>
        </authorList>
    </citation>
    <scope>NUCLEOTIDE SEQUENCE [LARGE SCALE GENOMIC DNA]</scope>
    <source>
        <strain evidence="4">ATCC 23193 / DSM 2154 / NCIB 8452 / DL</strain>
    </source>
</reference>
<keyword evidence="1" id="KW-0732">Signal</keyword>
<dbReference type="HOGENOM" id="CLU_036884_0_0_9"/>
<dbReference type="GO" id="GO:0004553">
    <property type="term" value="F:hydrolase activity, hydrolyzing O-glycosyl compounds"/>
    <property type="evidence" value="ECO:0007669"/>
    <property type="project" value="InterPro"/>
</dbReference>
<dbReference type="InterPro" id="IPR051933">
    <property type="entry name" value="Resuscitation_pf_RpfB"/>
</dbReference>
<sequence>MNLGIKNILHDRTCRLLLGLICLCIAFLAGSLALGKQIRIQADGKEYMVFQLRGTVTDALALANVTLSGTDRVHPSPSSRLRDGEKITVTRVKIKEFTNHQVTQFALEKREDRNLFPGEQKVIKQGKTGMVRHYYKVVYWDNQEKQRQLVKKQVLKKPEPMIVAYGPPIVPSRNMTRTENLEELSSGKYKRIIQAYSTAYTHTGYRTATGVKPYRGVVSVDPRVIPLGTKLYVENYGPAVAMDTGGDIKGNRIDVFFETRQEALSWGKRQVKVHILE</sequence>
<dbReference type="PANTHER" id="PTHR39160:SF4">
    <property type="entry name" value="RESUSCITATION-PROMOTING FACTOR RPFB"/>
    <property type="match status" value="1"/>
</dbReference>
<organism evidence="3 4">
    <name type="scientific">Desulforamulus ruminis (strain ATCC 23193 / DSM 2154 / NCIMB 8452 / DL)</name>
    <name type="common">Desulfotomaculum ruminis</name>
    <dbReference type="NCBI Taxonomy" id="696281"/>
    <lineage>
        <taxon>Bacteria</taxon>
        <taxon>Bacillati</taxon>
        <taxon>Bacillota</taxon>
        <taxon>Clostridia</taxon>
        <taxon>Eubacteriales</taxon>
        <taxon>Peptococcaceae</taxon>
        <taxon>Desulforamulus</taxon>
    </lineage>
</organism>
<dbReference type="PROSITE" id="PS51109">
    <property type="entry name" value="G5"/>
    <property type="match status" value="1"/>
</dbReference>
<evidence type="ECO:0000313" key="4">
    <source>
        <dbReference type="Proteomes" id="UP000009234"/>
    </source>
</evidence>
<dbReference type="EMBL" id="CP002780">
    <property type="protein sequence ID" value="AEG58425.1"/>
    <property type="molecule type" value="Genomic_DNA"/>
</dbReference>
<dbReference type="PANTHER" id="PTHR39160">
    <property type="entry name" value="CELL WALL-BINDING PROTEIN YOCH"/>
    <property type="match status" value="1"/>
</dbReference>
<dbReference type="InterPro" id="IPR010611">
    <property type="entry name" value="3D_dom"/>
</dbReference>
<evidence type="ECO:0000313" key="3">
    <source>
        <dbReference type="EMBL" id="AEG58425.1"/>
    </source>
</evidence>
<name>F6DLY2_DESRL</name>
<dbReference type="SUPFAM" id="SSF50685">
    <property type="entry name" value="Barwin-like endoglucanases"/>
    <property type="match status" value="1"/>
</dbReference>
<dbReference type="SMART" id="SM01208">
    <property type="entry name" value="G5"/>
    <property type="match status" value="1"/>
</dbReference>
<dbReference type="Pfam" id="PF06725">
    <property type="entry name" value="3D"/>
    <property type="match status" value="1"/>
</dbReference>
<dbReference type="Proteomes" id="UP000009234">
    <property type="component" value="Chromosome"/>
</dbReference>